<organism evidence="1 2">
    <name type="scientific">Candidatus Nitrosomaritimum aestuariumsis</name>
    <dbReference type="NCBI Taxonomy" id="3342354"/>
    <lineage>
        <taxon>Archaea</taxon>
        <taxon>Nitrososphaerota</taxon>
        <taxon>Nitrososphaeria</taxon>
        <taxon>Nitrosopumilales</taxon>
        <taxon>Nitrosopumilaceae</taxon>
        <taxon>Candidatus Nitrosomaritimum</taxon>
    </lineage>
</organism>
<sequence>MKKSGIALAVVGGLIGVGIILSFYGNYILFEELVQGNGEVGVGENLVIEVELDSSKSQTGIYAIQILDFKGGVVTATIIDPSNTTIESEDINQEVFEGLFEVTTSGNYKLLIENNGETENVFGVIGPQPDEGKRALSNISMYILVIGLVGMASIAVYLFINRRRSS</sequence>
<evidence type="ECO:0000313" key="2">
    <source>
        <dbReference type="Proteomes" id="UP000559653"/>
    </source>
</evidence>
<dbReference type="EMBL" id="JACEMZ010000030">
    <property type="protein sequence ID" value="MBA4452573.1"/>
    <property type="molecule type" value="Genomic_DNA"/>
</dbReference>
<dbReference type="Proteomes" id="UP000559653">
    <property type="component" value="Unassembled WGS sequence"/>
</dbReference>
<accession>A0AC60VZT0</accession>
<comment type="caution">
    <text evidence="1">The sequence shown here is derived from an EMBL/GenBank/DDBJ whole genome shotgun (WGS) entry which is preliminary data.</text>
</comment>
<reference evidence="1 2" key="1">
    <citation type="journal article" date="2020" name="Appl. Environ. Microbiol.">
        <title>Genomic Characteristics of a Novel Species of Ammonia-Oxidizing Archaea from the Jiulong River Estuary.</title>
        <authorList>
            <person name="Zou D."/>
            <person name="Wan R."/>
            <person name="Han L."/>
            <person name="Xu M.N."/>
            <person name="Liu Y."/>
            <person name="Liu H."/>
            <person name="Kao S.J."/>
            <person name="Li M."/>
        </authorList>
    </citation>
    <scope>NUCLEOTIDE SEQUENCE [LARGE SCALE GENOMIC DNA]</scope>
    <source>
        <strain evidence="1">W1bin1</strain>
    </source>
</reference>
<evidence type="ECO:0000313" key="1">
    <source>
        <dbReference type="EMBL" id="MBA4452573.1"/>
    </source>
</evidence>
<proteinExistence type="predicted"/>
<gene>
    <name evidence="1" type="ORF">H2B03_05320</name>
</gene>
<protein>
    <submittedName>
        <fullName evidence="1">Uncharacterized protein</fullName>
    </submittedName>
</protein>
<name>A0AC60VZT0_9ARCH</name>